<dbReference type="AlphaFoldDB" id="K6YQU6"/>
<comment type="similarity">
    <text evidence="1">Belongs to the thioesterase family.</text>
</comment>
<evidence type="ECO:0000313" key="3">
    <source>
        <dbReference type="EMBL" id="GAC13695.1"/>
    </source>
</evidence>
<evidence type="ECO:0000313" key="4">
    <source>
        <dbReference type="Proteomes" id="UP000006334"/>
    </source>
</evidence>
<protein>
    <recommendedName>
        <fullName evidence="2">Thioesterase domain-containing protein</fullName>
    </recommendedName>
</protein>
<dbReference type="GO" id="GO:0008610">
    <property type="term" value="P:lipid biosynthetic process"/>
    <property type="evidence" value="ECO:0007669"/>
    <property type="project" value="TreeGrafter"/>
</dbReference>
<dbReference type="STRING" id="1127673.GLIP_1053"/>
<proteinExistence type="inferred from homology"/>
<dbReference type="EMBL" id="BAEN01000022">
    <property type="protein sequence ID" value="GAC13695.1"/>
    <property type="molecule type" value="Genomic_DNA"/>
</dbReference>
<comment type="caution">
    <text evidence="3">The sequence shown here is derived from an EMBL/GenBank/DDBJ whole genome shotgun (WGS) entry which is preliminary data.</text>
</comment>
<dbReference type="SUPFAM" id="SSF53474">
    <property type="entry name" value="alpha/beta-Hydrolases"/>
    <property type="match status" value="1"/>
</dbReference>
<dbReference type="eggNOG" id="COG3208">
    <property type="taxonomic scope" value="Bacteria"/>
</dbReference>
<organism evidence="3 4">
    <name type="scientific">Aliiglaciecola lipolytica E3</name>
    <dbReference type="NCBI Taxonomy" id="1127673"/>
    <lineage>
        <taxon>Bacteria</taxon>
        <taxon>Pseudomonadati</taxon>
        <taxon>Pseudomonadota</taxon>
        <taxon>Gammaproteobacteria</taxon>
        <taxon>Alteromonadales</taxon>
        <taxon>Alteromonadaceae</taxon>
        <taxon>Aliiglaciecola</taxon>
    </lineage>
</organism>
<gene>
    <name evidence="3" type="ORF">GLIP_1053</name>
</gene>
<evidence type="ECO:0000259" key="2">
    <source>
        <dbReference type="Pfam" id="PF00975"/>
    </source>
</evidence>
<reference evidence="3 4" key="1">
    <citation type="journal article" date="2017" name="Antonie Van Leeuwenhoek">
        <title>Rhizobium rhizosphaerae sp. nov., a novel species isolated from rice rhizosphere.</title>
        <authorList>
            <person name="Zhao J.J."/>
            <person name="Zhang J."/>
            <person name="Zhang R.J."/>
            <person name="Zhang C.W."/>
            <person name="Yin H.Q."/>
            <person name="Zhang X.X."/>
        </authorList>
    </citation>
    <scope>NUCLEOTIDE SEQUENCE [LARGE SCALE GENOMIC DNA]</scope>
    <source>
        <strain evidence="3 4">E3</strain>
    </source>
</reference>
<dbReference type="Proteomes" id="UP000006334">
    <property type="component" value="Unassembled WGS sequence"/>
</dbReference>
<dbReference type="InterPro" id="IPR029058">
    <property type="entry name" value="AB_hydrolase_fold"/>
</dbReference>
<dbReference type="Pfam" id="PF00975">
    <property type="entry name" value="Thioesterase"/>
    <property type="match status" value="1"/>
</dbReference>
<dbReference type="Gene3D" id="3.40.50.1820">
    <property type="entry name" value="alpha/beta hydrolase"/>
    <property type="match status" value="1"/>
</dbReference>
<dbReference type="PANTHER" id="PTHR11487:SF0">
    <property type="entry name" value="S-ACYL FATTY ACID SYNTHASE THIOESTERASE, MEDIUM CHAIN"/>
    <property type="match status" value="1"/>
</dbReference>
<name>K6YQU6_9ALTE</name>
<evidence type="ECO:0000256" key="1">
    <source>
        <dbReference type="ARBA" id="ARBA00007169"/>
    </source>
</evidence>
<keyword evidence="4" id="KW-1185">Reference proteome</keyword>
<dbReference type="InterPro" id="IPR001031">
    <property type="entry name" value="Thioesterase"/>
</dbReference>
<sequence length="269" mass="30291">MARHLSSNQSDKNIVITANKTQMIQDMQQNKWLKFSKTNHHNPIKLFCFPFAGAGAATFTSWQNDVAPHIQVIAVQLPGRENRFSEPPMGKMSELLDVLSQHISPYSAQPWAVFGHSMGATIGYALISRLIETGCNPPQHFFTSAKSPPHCLPSYAPLSHLSDNEFLDTLATRYGADTSTSQRELLELMLPTLRADFGLIESQYNHSTIPLNTDITALYGTQDHAVSEQQMMQWSRYTNQSFDIVEINGPHFYLQSAKQQIMSIINHRL</sequence>
<dbReference type="PANTHER" id="PTHR11487">
    <property type="entry name" value="THIOESTERASE"/>
    <property type="match status" value="1"/>
</dbReference>
<dbReference type="InterPro" id="IPR012223">
    <property type="entry name" value="TEII"/>
</dbReference>
<feature type="domain" description="Thioesterase" evidence="2">
    <location>
        <begin position="45"/>
        <end position="268"/>
    </location>
</feature>
<accession>K6YQU6</accession>